<comment type="caution">
    <text evidence="2">The sequence shown here is derived from an EMBL/GenBank/DDBJ whole genome shotgun (WGS) entry which is preliminary data.</text>
</comment>
<dbReference type="EMBL" id="JAGKQQ010000001">
    <property type="protein sequence ID" value="MBP3956691.1"/>
    <property type="molecule type" value="Genomic_DNA"/>
</dbReference>
<sequence>MASAEGQRPSRIAAHVGCAVGTIHNTIHTFEKEGADGSAEKTRGPKNARPVLGETKADPLKAILHQSPRGHFSGCGISRAPPGSFPGPK</sequence>
<dbReference type="RefSeq" id="WP_210655048.1">
    <property type="nucleotide sequence ID" value="NZ_JAGKQQ010000001.1"/>
</dbReference>
<proteinExistence type="predicted"/>
<name>A0ABS5BSK8_9BACT</name>
<organism evidence="2 3">
    <name type="scientific">Gemmata palustris</name>
    <dbReference type="NCBI Taxonomy" id="2822762"/>
    <lineage>
        <taxon>Bacteria</taxon>
        <taxon>Pseudomonadati</taxon>
        <taxon>Planctomycetota</taxon>
        <taxon>Planctomycetia</taxon>
        <taxon>Gemmatales</taxon>
        <taxon>Gemmataceae</taxon>
        <taxon>Gemmata</taxon>
    </lineage>
</organism>
<dbReference type="Pfam" id="PF13384">
    <property type="entry name" value="HTH_23"/>
    <property type="match status" value="1"/>
</dbReference>
<feature type="region of interest" description="Disordered" evidence="1">
    <location>
        <begin position="31"/>
        <end position="89"/>
    </location>
</feature>
<feature type="compositionally biased region" description="Basic and acidic residues" evidence="1">
    <location>
        <begin position="31"/>
        <end position="43"/>
    </location>
</feature>
<dbReference type="Proteomes" id="UP000676565">
    <property type="component" value="Unassembled WGS sequence"/>
</dbReference>
<evidence type="ECO:0000313" key="3">
    <source>
        <dbReference type="Proteomes" id="UP000676565"/>
    </source>
</evidence>
<reference evidence="2 3" key="1">
    <citation type="submission" date="2021-04" db="EMBL/GenBank/DDBJ databases">
        <authorList>
            <person name="Ivanova A."/>
        </authorList>
    </citation>
    <scope>NUCLEOTIDE SEQUENCE [LARGE SCALE GENOMIC DNA]</scope>
    <source>
        <strain evidence="2 3">G18</strain>
    </source>
</reference>
<evidence type="ECO:0000256" key="1">
    <source>
        <dbReference type="SAM" id="MobiDB-lite"/>
    </source>
</evidence>
<gene>
    <name evidence="2" type="ORF">J8F10_15560</name>
</gene>
<protein>
    <submittedName>
        <fullName evidence="2">Helix-turn-helix domain-containing protein</fullName>
    </submittedName>
</protein>
<evidence type="ECO:0000313" key="2">
    <source>
        <dbReference type="EMBL" id="MBP3956691.1"/>
    </source>
</evidence>
<accession>A0ABS5BSK8</accession>
<keyword evidence="3" id="KW-1185">Reference proteome</keyword>